<dbReference type="GeneID" id="25741540"/>
<name>A0A0D2KV91_9CHLO</name>
<organism evidence="1 2">
    <name type="scientific">Monoraphidium neglectum</name>
    <dbReference type="NCBI Taxonomy" id="145388"/>
    <lineage>
        <taxon>Eukaryota</taxon>
        <taxon>Viridiplantae</taxon>
        <taxon>Chlorophyta</taxon>
        <taxon>core chlorophytes</taxon>
        <taxon>Chlorophyceae</taxon>
        <taxon>CS clade</taxon>
        <taxon>Sphaeropleales</taxon>
        <taxon>Selenastraceae</taxon>
        <taxon>Monoraphidium</taxon>
    </lineage>
</organism>
<reference evidence="1 2" key="1">
    <citation type="journal article" date="2013" name="BMC Genomics">
        <title>Reconstruction of the lipid metabolism for the microalga Monoraphidium neglectum from its genome sequence reveals characteristics suitable for biofuel production.</title>
        <authorList>
            <person name="Bogen C."/>
            <person name="Al-Dilaimi A."/>
            <person name="Albersmeier A."/>
            <person name="Wichmann J."/>
            <person name="Grundmann M."/>
            <person name="Rupp O."/>
            <person name="Lauersen K.J."/>
            <person name="Blifernez-Klassen O."/>
            <person name="Kalinowski J."/>
            <person name="Goesmann A."/>
            <person name="Mussgnug J.H."/>
            <person name="Kruse O."/>
        </authorList>
    </citation>
    <scope>NUCLEOTIDE SEQUENCE [LARGE SCALE GENOMIC DNA]</scope>
    <source>
        <strain evidence="1 2">SAG 48.87</strain>
    </source>
</reference>
<evidence type="ECO:0000313" key="2">
    <source>
        <dbReference type="Proteomes" id="UP000054498"/>
    </source>
</evidence>
<sequence length="215" mass="22016">MGDEQPGALAAAALAARGVTVYGLNAAGSLPLQPQPQHQQQRFRPDSVLPLVSSAVEASSEMVLFESVAGRSAMIGFLVALCLEGASTQPTFTPLSPADLAGLAAAALFTVVAAAGVAGAAARPSPAGGGGRGWWWLGARIHESVMSSLTGVRGSGSGVTQLRVDEVVDFVVDRCLTRAVHPVFDPLHDAYDAGSTVVSVMDTLLSGEDRPDLPQ</sequence>
<gene>
    <name evidence="1" type="ORF">MNEG_8665</name>
</gene>
<dbReference type="RefSeq" id="XP_013898318.1">
    <property type="nucleotide sequence ID" value="XM_014042864.1"/>
</dbReference>
<proteinExistence type="predicted"/>
<dbReference type="OrthoDB" id="10630226at2759"/>
<accession>A0A0D2KV91</accession>
<dbReference type="EMBL" id="KK101888">
    <property type="protein sequence ID" value="KIY99298.1"/>
    <property type="molecule type" value="Genomic_DNA"/>
</dbReference>
<dbReference type="KEGG" id="mng:MNEG_8665"/>
<evidence type="ECO:0000313" key="1">
    <source>
        <dbReference type="EMBL" id="KIY99298.1"/>
    </source>
</evidence>
<keyword evidence="2" id="KW-1185">Reference proteome</keyword>
<protein>
    <submittedName>
        <fullName evidence="1">Uncharacterized protein</fullName>
    </submittedName>
</protein>
<dbReference type="AlphaFoldDB" id="A0A0D2KV91"/>
<dbReference type="Proteomes" id="UP000054498">
    <property type="component" value="Unassembled WGS sequence"/>
</dbReference>